<sequence>MNGYLSLLILLLHTSISFGQSDSTVRSPYRVHRSYELPASLVVLGTSFFGYRQLDRYAKLNADEVSQLNPAHINAFDRPVAFMDPNRFDAAQKRSDRFLNISIASPILLILSKRVRQNGLDVVTLYTTAHAVNNLLYFATAFSVRRARPLTYNPGLLIDDKTGNAKSNSFYSGHVSFSTTAMFFGAKVLTDFYHIRGWKRIAIFSAAAVPPILVGVNRMEAGKHFRTDVMTGFLVGAAVGIGVPQLHKLSRKTDRLSFQPQFSLRGQRGLAVAYTF</sequence>
<dbReference type="AlphaFoldDB" id="A0A3P1BZH5"/>
<dbReference type="CDD" id="cd01610">
    <property type="entry name" value="PAP2_like"/>
    <property type="match status" value="1"/>
</dbReference>
<dbReference type="EMBL" id="RQJO01000007">
    <property type="protein sequence ID" value="RRB06329.1"/>
    <property type="molecule type" value="Genomic_DNA"/>
</dbReference>
<gene>
    <name evidence="2" type="ORF">EHT25_00545</name>
</gene>
<evidence type="ECO:0000313" key="3">
    <source>
        <dbReference type="Proteomes" id="UP000271925"/>
    </source>
</evidence>
<dbReference type="Gene3D" id="1.20.144.10">
    <property type="entry name" value="Phosphatidic acid phosphatase type 2/haloperoxidase"/>
    <property type="match status" value="1"/>
</dbReference>
<protein>
    <submittedName>
        <fullName evidence="2">Phosphatase PAP2 family protein</fullName>
    </submittedName>
</protein>
<proteinExistence type="predicted"/>
<dbReference type="Pfam" id="PF01569">
    <property type="entry name" value="PAP2"/>
    <property type="match status" value="1"/>
</dbReference>
<dbReference type="SMART" id="SM00014">
    <property type="entry name" value="acidPPc"/>
    <property type="match status" value="1"/>
</dbReference>
<name>A0A3P1BZH5_9BACT</name>
<dbReference type="OrthoDB" id="9806134at2"/>
<evidence type="ECO:0000313" key="2">
    <source>
        <dbReference type="EMBL" id="RRB06329.1"/>
    </source>
</evidence>
<feature type="domain" description="Phosphatidic acid phosphatase type 2/haloperoxidase" evidence="1">
    <location>
        <begin position="124"/>
        <end position="244"/>
    </location>
</feature>
<organism evidence="2 3">
    <name type="scientific">Larkinella rosea</name>
    <dbReference type="NCBI Taxonomy" id="2025312"/>
    <lineage>
        <taxon>Bacteria</taxon>
        <taxon>Pseudomonadati</taxon>
        <taxon>Bacteroidota</taxon>
        <taxon>Cytophagia</taxon>
        <taxon>Cytophagales</taxon>
        <taxon>Spirosomataceae</taxon>
        <taxon>Larkinella</taxon>
    </lineage>
</organism>
<dbReference type="InterPro" id="IPR000326">
    <property type="entry name" value="PAP2/HPO"/>
</dbReference>
<comment type="caution">
    <text evidence="2">The sequence shown here is derived from an EMBL/GenBank/DDBJ whole genome shotgun (WGS) entry which is preliminary data.</text>
</comment>
<dbReference type="SUPFAM" id="SSF48317">
    <property type="entry name" value="Acid phosphatase/Vanadium-dependent haloperoxidase"/>
    <property type="match status" value="1"/>
</dbReference>
<dbReference type="RefSeq" id="WP_124869053.1">
    <property type="nucleotide sequence ID" value="NZ_RQJO01000007.1"/>
</dbReference>
<reference evidence="2 3" key="1">
    <citation type="submission" date="2018-11" db="EMBL/GenBank/DDBJ databases">
        <authorList>
            <person name="Zhou Z."/>
            <person name="Wang G."/>
        </authorList>
    </citation>
    <scope>NUCLEOTIDE SEQUENCE [LARGE SCALE GENOMIC DNA]</scope>
    <source>
        <strain evidence="2 3">KCTC52004</strain>
    </source>
</reference>
<keyword evidence="3" id="KW-1185">Reference proteome</keyword>
<accession>A0A3P1BZH5</accession>
<dbReference type="InterPro" id="IPR036938">
    <property type="entry name" value="PAP2/HPO_sf"/>
</dbReference>
<evidence type="ECO:0000259" key="1">
    <source>
        <dbReference type="SMART" id="SM00014"/>
    </source>
</evidence>
<dbReference type="Proteomes" id="UP000271925">
    <property type="component" value="Unassembled WGS sequence"/>
</dbReference>